<evidence type="ECO:0000313" key="7">
    <source>
        <dbReference type="Proteomes" id="UP000032336"/>
    </source>
</evidence>
<name>A0A0D8FSX7_9ACTN</name>
<protein>
    <submittedName>
        <fullName evidence="6">TetR family protein</fullName>
    </submittedName>
</protein>
<dbReference type="InterPro" id="IPR023772">
    <property type="entry name" value="DNA-bd_HTH_TetR-type_CS"/>
</dbReference>
<feature type="DNA-binding region" description="H-T-H motif" evidence="4">
    <location>
        <begin position="39"/>
        <end position="58"/>
    </location>
</feature>
<dbReference type="AlphaFoldDB" id="A0A0D8FSX7"/>
<evidence type="ECO:0000256" key="3">
    <source>
        <dbReference type="ARBA" id="ARBA00023163"/>
    </source>
</evidence>
<keyword evidence="2 4" id="KW-0238">DNA-binding</keyword>
<dbReference type="Gene3D" id="1.10.357.10">
    <property type="entry name" value="Tetracycline Repressor, domain 2"/>
    <property type="match status" value="1"/>
</dbReference>
<dbReference type="InterPro" id="IPR009057">
    <property type="entry name" value="Homeodomain-like_sf"/>
</dbReference>
<dbReference type="GeneID" id="78373221"/>
<dbReference type="EMBL" id="JXUW01000022">
    <property type="protein sequence ID" value="KJE76059.1"/>
    <property type="molecule type" value="Genomic_DNA"/>
</dbReference>
<evidence type="ECO:0000259" key="5">
    <source>
        <dbReference type="PROSITE" id="PS50977"/>
    </source>
</evidence>
<dbReference type="PANTHER" id="PTHR30055">
    <property type="entry name" value="HTH-TYPE TRANSCRIPTIONAL REGULATOR RUTR"/>
    <property type="match status" value="1"/>
</dbReference>
<dbReference type="GO" id="GO:0000976">
    <property type="term" value="F:transcription cis-regulatory region binding"/>
    <property type="evidence" value="ECO:0007669"/>
    <property type="project" value="TreeGrafter"/>
</dbReference>
<evidence type="ECO:0000256" key="1">
    <source>
        <dbReference type="ARBA" id="ARBA00023015"/>
    </source>
</evidence>
<dbReference type="PROSITE" id="PS01081">
    <property type="entry name" value="HTH_TETR_1"/>
    <property type="match status" value="1"/>
</dbReference>
<dbReference type="eggNOG" id="COG1309">
    <property type="taxonomic scope" value="Bacteria"/>
</dbReference>
<dbReference type="InterPro" id="IPR041347">
    <property type="entry name" value="MftR_C"/>
</dbReference>
<proteinExistence type="predicted"/>
<keyword evidence="3" id="KW-0804">Transcription</keyword>
<dbReference type="RefSeq" id="WP_052566202.1">
    <property type="nucleotide sequence ID" value="NZ_JQKF01000020.1"/>
</dbReference>
<feature type="domain" description="HTH tetR-type" evidence="5">
    <location>
        <begin position="16"/>
        <end position="76"/>
    </location>
</feature>
<sequence length="206" mass="22652">MDKITMRPSLRERKKQATRKTFRRSAVSLVTQHGLGAVTVEAIAANADLSPRTFFNYFSSKEDALCGLDPNLVRDMLAALVARPLTETPAEALRAMLIDVLAGLDEDHAELLDRLRIIRSNPTLLVRHVASWAEVERQLVVPLSERGGGSMSGWYAPLVVATTLVAARLAMMSWSEHEGSISLVEELASHLDVLAAGLKQPGEEWR</sequence>
<keyword evidence="7" id="KW-1185">Reference proteome</keyword>
<comment type="caution">
    <text evidence="6">The sequence shown here is derived from an EMBL/GenBank/DDBJ whole genome shotgun (WGS) entry which is preliminary data.</text>
</comment>
<dbReference type="SUPFAM" id="SSF46689">
    <property type="entry name" value="Homeodomain-like"/>
    <property type="match status" value="1"/>
</dbReference>
<dbReference type="PROSITE" id="PS50977">
    <property type="entry name" value="HTH_TETR_2"/>
    <property type="match status" value="1"/>
</dbReference>
<dbReference type="OrthoDB" id="8688418at2"/>
<dbReference type="InterPro" id="IPR001647">
    <property type="entry name" value="HTH_TetR"/>
</dbReference>
<dbReference type="Proteomes" id="UP000032336">
    <property type="component" value="Unassembled WGS sequence"/>
</dbReference>
<evidence type="ECO:0000256" key="4">
    <source>
        <dbReference type="PROSITE-ProRule" id="PRU00335"/>
    </source>
</evidence>
<dbReference type="PANTHER" id="PTHR30055:SF238">
    <property type="entry name" value="MYCOFACTOCIN BIOSYNTHESIS TRANSCRIPTIONAL REGULATOR MFTR-RELATED"/>
    <property type="match status" value="1"/>
</dbReference>
<evidence type="ECO:0000256" key="2">
    <source>
        <dbReference type="ARBA" id="ARBA00023125"/>
    </source>
</evidence>
<dbReference type="GO" id="GO:0003700">
    <property type="term" value="F:DNA-binding transcription factor activity"/>
    <property type="evidence" value="ECO:0007669"/>
    <property type="project" value="TreeGrafter"/>
</dbReference>
<dbReference type="STRING" id="1121877.FEAC_21500"/>
<dbReference type="InterPro" id="IPR050109">
    <property type="entry name" value="HTH-type_TetR-like_transc_reg"/>
</dbReference>
<reference evidence="6 7" key="1">
    <citation type="submission" date="2015-01" db="EMBL/GenBank/DDBJ databases">
        <title>Draft genome of the acidophilic iron oxidizer Ferrimicrobium acidiphilum strain T23.</title>
        <authorList>
            <person name="Poehlein A."/>
            <person name="Eisen S."/>
            <person name="Schloemann M."/>
            <person name="Johnson B.D."/>
            <person name="Daniel R."/>
            <person name="Muehling M."/>
        </authorList>
    </citation>
    <scope>NUCLEOTIDE SEQUENCE [LARGE SCALE GENOMIC DNA]</scope>
    <source>
        <strain evidence="6 7">T23</strain>
    </source>
</reference>
<dbReference type="PATRIC" id="fig|1121877.4.peg.2390"/>
<dbReference type="Pfam" id="PF00440">
    <property type="entry name" value="TetR_N"/>
    <property type="match status" value="1"/>
</dbReference>
<evidence type="ECO:0000313" key="6">
    <source>
        <dbReference type="EMBL" id="KJE76059.1"/>
    </source>
</evidence>
<organism evidence="6 7">
    <name type="scientific">Ferrimicrobium acidiphilum DSM 19497</name>
    <dbReference type="NCBI Taxonomy" id="1121877"/>
    <lineage>
        <taxon>Bacteria</taxon>
        <taxon>Bacillati</taxon>
        <taxon>Actinomycetota</taxon>
        <taxon>Acidimicrobiia</taxon>
        <taxon>Acidimicrobiales</taxon>
        <taxon>Acidimicrobiaceae</taxon>
        <taxon>Ferrimicrobium</taxon>
    </lineage>
</organism>
<dbReference type="Gene3D" id="1.10.10.60">
    <property type="entry name" value="Homeodomain-like"/>
    <property type="match status" value="1"/>
</dbReference>
<gene>
    <name evidence="6" type="ORF">FEAC_21500</name>
</gene>
<dbReference type="Pfam" id="PF17754">
    <property type="entry name" value="TetR_C_14"/>
    <property type="match status" value="1"/>
</dbReference>
<accession>A0A0D8FSX7</accession>
<keyword evidence="1" id="KW-0805">Transcription regulation</keyword>